<dbReference type="SUPFAM" id="SSF50494">
    <property type="entry name" value="Trypsin-like serine proteases"/>
    <property type="match status" value="1"/>
</dbReference>
<comment type="similarity">
    <text evidence="2">Belongs to the peptidase S1 family. CLIP subfamily.</text>
</comment>
<protein>
    <recommendedName>
        <fullName evidence="5">Peptidase S1 domain-containing protein</fullName>
    </recommendedName>
</protein>
<dbReference type="Pfam" id="PF00089">
    <property type="entry name" value="Trypsin"/>
    <property type="match status" value="1"/>
</dbReference>
<accession>A0A8K0C7U5</accession>
<dbReference type="PROSITE" id="PS00134">
    <property type="entry name" value="TRYPSIN_HIS"/>
    <property type="match status" value="1"/>
</dbReference>
<gene>
    <name evidence="6" type="ORF">ILUMI_23999</name>
</gene>
<evidence type="ECO:0000313" key="6">
    <source>
        <dbReference type="EMBL" id="KAF2882173.1"/>
    </source>
</evidence>
<dbReference type="OrthoDB" id="93664at2759"/>
<dbReference type="PRINTS" id="PR00722">
    <property type="entry name" value="CHYMOTRYPSIN"/>
</dbReference>
<dbReference type="Gene3D" id="2.40.10.10">
    <property type="entry name" value="Trypsin-like serine proteases"/>
    <property type="match status" value="1"/>
</dbReference>
<comment type="caution">
    <text evidence="6">The sequence shown here is derived from an EMBL/GenBank/DDBJ whole genome shotgun (WGS) entry which is preliminary data.</text>
</comment>
<dbReference type="InterPro" id="IPR009003">
    <property type="entry name" value="Peptidase_S1_PA"/>
</dbReference>
<dbReference type="InterPro" id="IPR043504">
    <property type="entry name" value="Peptidase_S1_PA_chymotrypsin"/>
</dbReference>
<feature type="compositionally biased region" description="Basic and acidic residues" evidence="3">
    <location>
        <begin position="285"/>
        <end position="297"/>
    </location>
</feature>
<dbReference type="InterPro" id="IPR018114">
    <property type="entry name" value="TRYPSIN_HIS"/>
</dbReference>
<keyword evidence="7" id="KW-1185">Reference proteome</keyword>
<dbReference type="AlphaFoldDB" id="A0A8K0C7U5"/>
<evidence type="ECO:0000256" key="3">
    <source>
        <dbReference type="SAM" id="MobiDB-lite"/>
    </source>
</evidence>
<evidence type="ECO:0000259" key="5">
    <source>
        <dbReference type="PROSITE" id="PS50240"/>
    </source>
</evidence>
<keyword evidence="1" id="KW-1015">Disulfide bond</keyword>
<evidence type="ECO:0000256" key="1">
    <source>
        <dbReference type="ARBA" id="ARBA00023157"/>
    </source>
</evidence>
<dbReference type="EMBL" id="VTPC01090647">
    <property type="protein sequence ID" value="KAF2882173.1"/>
    <property type="molecule type" value="Genomic_DNA"/>
</dbReference>
<dbReference type="InterPro" id="IPR001314">
    <property type="entry name" value="Peptidase_S1A"/>
</dbReference>
<name>A0A8K0C7U5_IGNLU</name>
<evidence type="ECO:0000256" key="2">
    <source>
        <dbReference type="ARBA" id="ARBA00024195"/>
    </source>
</evidence>
<feature type="domain" description="Peptidase S1" evidence="5">
    <location>
        <begin position="24"/>
        <end position="276"/>
    </location>
</feature>
<dbReference type="PROSITE" id="PS50240">
    <property type="entry name" value="TRYPSIN_DOM"/>
    <property type="match status" value="1"/>
</dbReference>
<dbReference type="InterPro" id="IPR051487">
    <property type="entry name" value="Ser/Thr_Proteases_Immune/Dev"/>
</dbReference>
<dbReference type="GO" id="GO:0004252">
    <property type="term" value="F:serine-type endopeptidase activity"/>
    <property type="evidence" value="ECO:0007669"/>
    <property type="project" value="InterPro"/>
</dbReference>
<dbReference type="Proteomes" id="UP000801492">
    <property type="component" value="Unassembled WGS sequence"/>
</dbReference>
<proteinExistence type="inferred from homology"/>
<feature type="region of interest" description="Disordered" evidence="3">
    <location>
        <begin position="277"/>
        <end position="300"/>
    </location>
</feature>
<dbReference type="InterPro" id="IPR001254">
    <property type="entry name" value="Trypsin_dom"/>
</dbReference>
<organism evidence="6 7">
    <name type="scientific">Ignelater luminosus</name>
    <name type="common">Cucubano</name>
    <name type="synonym">Pyrophorus luminosus</name>
    <dbReference type="NCBI Taxonomy" id="2038154"/>
    <lineage>
        <taxon>Eukaryota</taxon>
        <taxon>Metazoa</taxon>
        <taxon>Ecdysozoa</taxon>
        <taxon>Arthropoda</taxon>
        <taxon>Hexapoda</taxon>
        <taxon>Insecta</taxon>
        <taxon>Pterygota</taxon>
        <taxon>Neoptera</taxon>
        <taxon>Endopterygota</taxon>
        <taxon>Coleoptera</taxon>
        <taxon>Polyphaga</taxon>
        <taxon>Elateriformia</taxon>
        <taxon>Elateroidea</taxon>
        <taxon>Elateridae</taxon>
        <taxon>Agrypninae</taxon>
        <taxon>Pyrophorini</taxon>
        <taxon>Ignelater</taxon>
    </lineage>
</organism>
<dbReference type="PANTHER" id="PTHR24256">
    <property type="entry name" value="TRYPTASE-RELATED"/>
    <property type="match status" value="1"/>
</dbReference>
<feature type="signal peptide" evidence="4">
    <location>
        <begin position="1"/>
        <end position="19"/>
    </location>
</feature>
<dbReference type="GO" id="GO:0006508">
    <property type="term" value="P:proteolysis"/>
    <property type="evidence" value="ECO:0007669"/>
    <property type="project" value="InterPro"/>
</dbReference>
<reference evidence="6" key="1">
    <citation type="submission" date="2019-08" db="EMBL/GenBank/DDBJ databases">
        <title>The genome of the North American firefly Photinus pyralis.</title>
        <authorList>
            <consortium name="Photinus pyralis genome working group"/>
            <person name="Fallon T.R."/>
            <person name="Sander Lower S.E."/>
            <person name="Weng J.-K."/>
        </authorList>
    </citation>
    <scope>NUCLEOTIDE SEQUENCE</scope>
    <source>
        <strain evidence="6">TRF0915ILg1</strain>
        <tissue evidence="6">Whole body</tissue>
    </source>
</reference>
<sequence>MNNVLQLMIAVLVIRFAYGKQNRILGGQSVKPMQFPFFVQLKIAIGSPKTFFECGGTLIHPKWILTAAHCFSATFTISSEMLEKNYVQALMGSEKRAKKLNDTNFTIRPIQDVYLHPEYLYIQDGKQMMLINDIAVAVLKQSFSTSLSNSITTISLADEGTSLCSEGIIIGAGRIDFAKNFSDTVQYAKVHPKTVDEISLKFKSPKPTVFYSETKFFRGHTFIGDSGGPFVCFYNSGIFIQYGVVSGGFNNSEKKTTITEYESVDKHMEFIRSHVSLGSPRRTSVRSDSKHNRDSVVHRQTSSSTGRKIFLFTFLFSVATYILFS</sequence>
<dbReference type="SMART" id="SM00020">
    <property type="entry name" value="Tryp_SPc"/>
    <property type="match status" value="1"/>
</dbReference>
<feature type="chain" id="PRO_5035456619" description="Peptidase S1 domain-containing protein" evidence="4">
    <location>
        <begin position="20"/>
        <end position="325"/>
    </location>
</feature>
<evidence type="ECO:0000256" key="4">
    <source>
        <dbReference type="SAM" id="SignalP"/>
    </source>
</evidence>
<keyword evidence="4" id="KW-0732">Signal</keyword>
<evidence type="ECO:0000313" key="7">
    <source>
        <dbReference type="Proteomes" id="UP000801492"/>
    </source>
</evidence>